<dbReference type="GO" id="GO:0008276">
    <property type="term" value="F:protein methyltransferase activity"/>
    <property type="evidence" value="ECO:0007669"/>
    <property type="project" value="InterPro"/>
</dbReference>
<comment type="caution">
    <text evidence="7">The sequence shown here is derived from an EMBL/GenBank/DDBJ whole genome shotgun (WGS) entry which is preliminary data.</text>
</comment>
<dbReference type="NCBIfam" id="NF005640">
    <property type="entry name" value="PRK07402.1"/>
    <property type="match status" value="1"/>
</dbReference>
<gene>
    <name evidence="7" type="primary">cbiT</name>
    <name evidence="7" type="ORF">C7K55_10760</name>
</gene>
<dbReference type="EMBL" id="PXXO01000013">
    <property type="protein sequence ID" value="PSJ04297.1"/>
    <property type="molecule type" value="Genomic_DNA"/>
</dbReference>
<dbReference type="RefSeq" id="WP_106632737.1">
    <property type="nucleotide sequence ID" value="NZ_PXXO01000013.1"/>
</dbReference>
<dbReference type="OrthoDB" id="9780707at2"/>
<dbReference type="SUPFAM" id="SSF53335">
    <property type="entry name" value="S-adenosyl-L-methionine-dependent methyltransferases"/>
    <property type="match status" value="1"/>
</dbReference>
<dbReference type="Proteomes" id="UP000243002">
    <property type="component" value="Unassembled WGS sequence"/>
</dbReference>
<dbReference type="GO" id="GO:0032259">
    <property type="term" value="P:methylation"/>
    <property type="evidence" value="ECO:0007669"/>
    <property type="project" value="UniProtKB-KW"/>
</dbReference>
<evidence type="ECO:0000256" key="4">
    <source>
        <dbReference type="ARBA" id="ARBA00022679"/>
    </source>
</evidence>
<keyword evidence="3 7" id="KW-0489">Methyltransferase</keyword>
<dbReference type="Gene3D" id="3.40.50.150">
    <property type="entry name" value="Vaccinia Virus protein VP39"/>
    <property type="match status" value="1"/>
</dbReference>
<name>A0A2P7MSZ5_9CYAN</name>
<dbReference type="NCBIfam" id="TIGR02469">
    <property type="entry name" value="CbiT"/>
    <property type="match status" value="1"/>
</dbReference>
<keyword evidence="2" id="KW-0169">Cobalamin biosynthesis</keyword>
<evidence type="ECO:0000313" key="8">
    <source>
        <dbReference type="Proteomes" id="UP000243002"/>
    </source>
</evidence>
<dbReference type="InterPro" id="IPR014008">
    <property type="entry name" value="Cbl_synth_MTase_CbiT"/>
</dbReference>
<feature type="domain" description="Methyltransferase" evidence="6">
    <location>
        <begin position="61"/>
        <end position="161"/>
    </location>
</feature>
<organism evidence="7 8">
    <name type="scientific">Cyanobium usitatum str. Tous</name>
    <dbReference type="NCBI Taxonomy" id="2116684"/>
    <lineage>
        <taxon>Bacteria</taxon>
        <taxon>Bacillati</taxon>
        <taxon>Cyanobacteriota</taxon>
        <taxon>Cyanophyceae</taxon>
        <taxon>Synechococcales</taxon>
        <taxon>Prochlorococcaceae</taxon>
        <taxon>Cyanobium</taxon>
    </lineage>
</organism>
<dbReference type="InterPro" id="IPR050714">
    <property type="entry name" value="Cobalamin_biosynth_MTase"/>
</dbReference>
<dbReference type="AlphaFoldDB" id="A0A2P7MSZ5"/>
<evidence type="ECO:0000256" key="2">
    <source>
        <dbReference type="ARBA" id="ARBA00022573"/>
    </source>
</evidence>
<dbReference type="PANTHER" id="PTHR43182:SF1">
    <property type="entry name" value="COBALT-PRECORRIN-7 C(5)-METHYLTRANSFERASE"/>
    <property type="match status" value="1"/>
</dbReference>
<evidence type="ECO:0000256" key="3">
    <source>
        <dbReference type="ARBA" id="ARBA00022603"/>
    </source>
</evidence>
<reference evidence="7 8" key="1">
    <citation type="journal article" date="2018" name="Environ. Microbiol.">
        <title>Ecological and genomic features of two widespread freshwater picocyanobacteria.</title>
        <authorList>
            <person name="Cabello-Yeves P.J."/>
            <person name="Picazo A."/>
            <person name="Camacho A."/>
            <person name="Callieri C."/>
            <person name="Rosselli R."/>
            <person name="Roda-Garcia J.J."/>
            <person name="Coutinho F.H."/>
            <person name="Rodriguez-Valera F."/>
        </authorList>
    </citation>
    <scope>NUCLEOTIDE SEQUENCE [LARGE SCALE GENOMIC DNA]</scope>
    <source>
        <strain evidence="7 8">Tous</strain>
    </source>
</reference>
<evidence type="ECO:0000256" key="1">
    <source>
        <dbReference type="ARBA" id="ARBA00004953"/>
    </source>
</evidence>
<sequence>MDSSAAADLGQASQQPTYQWDFVTPGLPDSAFEDAPGFSPTPMELRVMLLAHLRPRADSLVWDVGGGTGALALEIARLMPRGAVHTLERDPDAIELLEQNRHRFGITNLHIHAGAAPDDLDQLPAHPDRVLLEVGRPLGDVLLAVWEALVPRGRLVISTASLEGLVDATDTLGQLEARDVQVVQATVHRMQRRGSQAKLAAAEPLFLIAAERSASSEPS</sequence>
<proteinExistence type="predicted"/>
<dbReference type="InterPro" id="IPR025714">
    <property type="entry name" value="Methyltranfer_dom"/>
</dbReference>
<evidence type="ECO:0000313" key="7">
    <source>
        <dbReference type="EMBL" id="PSJ04297.1"/>
    </source>
</evidence>
<keyword evidence="4 7" id="KW-0808">Transferase</keyword>
<protein>
    <submittedName>
        <fullName evidence="7">Precorrin-6Y C5,15-methyltransferase (Decarboxylating) subunit CbiT</fullName>
    </submittedName>
</protein>
<keyword evidence="8" id="KW-1185">Reference proteome</keyword>
<dbReference type="InterPro" id="IPR029063">
    <property type="entry name" value="SAM-dependent_MTases_sf"/>
</dbReference>
<dbReference type="UniPathway" id="UPA00148"/>
<dbReference type="PANTHER" id="PTHR43182">
    <property type="entry name" value="COBALT-PRECORRIN-6B C(15)-METHYLTRANSFERASE (DECARBOXYLATING)"/>
    <property type="match status" value="1"/>
</dbReference>
<dbReference type="CDD" id="cd02440">
    <property type="entry name" value="AdoMet_MTases"/>
    <property type="match status" value="1"/>
</dbReference>
<evidence type="ECO:0000256" key="5">
    <source>
        <dbReference type="ARBA" id="ARBA00022691"/>
    </source>
</evidence>
<keyword evidence="5" id="KW-0949">S-adenosyl-L-methionine</keyword>
<accession>A0A2P7MSZ5</accession>
<evidence type="ECO:0000259" key="6">
    <source>
        <dbReference type="Pfam" id="PF13847"/>
    </source>
</evidence>
<dbReference type="GO" id="GO:0009236">
    <property type="term" value="P:cobalamin biosynthetic process"/>
    <property type="evidence" value="ECO:0007669"/>
    <property type="project" value="UniProtKB-UniPathway"/>
</dbReference>
<dbReference type="Pfam" id="PF13847">
    <property type="entry name" value="Methyltransf_31"/>
    <property type="match status" value="1"/>
</dbReference>
<comment type="pathway">
    <text evidence="1">Cofactor biosynthesis; adenosylcobalamin biosynthesis.</text>
</comment>